<protein>
    <submittedName>
        <fullName evidence="2">Uncharacterized protein</fullName>
    </submittedName>
</protein>
<gene>
    <name evidence="2" type="ORF">L596_030538</name>
</gene>
<dbReference type="EMBL" id="AZBU02000014">
    <property type="protein sequence ID" value="TKR57895.1"/>
    <property type="molecule type" value="Genomic_DNA"/>
</dbReference>
<sequence>MFLSSSLSKATKTLAFLAMDIDFKNLKEGTVTKPDGTVVTTTITKEDDGTSTINIKEKRKDGSEASRTIRKKITGHDDEDMNEMNADYKPGTVTKPDGTKVTTTVDKKDDGSTVTTIVEVTPGGTETTKTITVNGDGSRSMTSKTKGCCKASKPTPIAPEEARTA</sequence>
<feature type="compositionally biased region" description="Low complexity" evidence="1">
    <location>
        <begin position="91"/>
        <end position="104"/>
    </location>
</feature>
<feature type="compositionally biased region" description="Polar residues" evidence="1">
    <location>
        <begin position="135"/>
        <end position="145"/>
    </location>
</feature>
<dbReference type="AlphaFoldDB" id="A0A4V5ZWZ5"/>
<evidence type="ECO:0000313" key="2">
    <source>
        <dbReference type="EMBL" id="TKR57895.1"/>
    </source>
</evidence>
<accession>A0A4V5ZWZ5</accession>
<evidence type="ECO:0000256" key="1">
    <source>
        <dbReference type="SAM" id="MobiDB-lite"/>
    </source>
</evidence>
<proteinExistence type="predicted"/>
<feature type="region of interest" description="Disordered" evidence="1">
    <location>
        <begin position="126"/>
        <end position="165"/>
    </location>
</feature>
<dbReference type="OrthoDB" id="10545930at2759"/>
<evidence type="ECO:0000313" key="3">
    <source>
        <dbReference type="Proteomes" id="UP000298663"/>
    </source>
</evidence>
<organism evidence="2 3">
    <name type="scientific">Steinernema carpocapsae</name>
    <name type="common">Entomopathogenic nematode</name>
    <dbReference type="NCBI Taxonomy" id="34508"/>
    <lineage>
        <taxon>Eukaryota</taxon>
        <taxon>Metazoa</taxon>
        <taxon>Ecdysozoa</taxon>
        <taxon>Nematoda</taxon>
        <taxon>Chromadorea</taxon>
        <taxon>Rhabditida</taxon>
        <taxon>Tylenchina</taxon>
        <taxon>Panagrolaimomorpha</taxon>
        <taxon>Strongyloidoidea</taxon>
        <taxon>Steinernematidae</taxon>
        <taxon>Steinernema</taxon>
    </lineage>
</organism>
<dbReference type="Proteomes" id="UP000298663">
    <property type="component" value="Unassembled WGS sequence"/>
</dbReference>
<name>A0A4V5ZWZ5_STECR</name>
<keyword evidence="3" id="KW-1185">Reference proteome</keyword>
<reference evidence="2 3" key="1">
    <citation type="journal article" date="2015" name="Genome Biol.">
        <title>Comparative genomics of Steinernema reveals deeply conserved gene regulatory networks.</title>
        <authorList>
            <person name="Dillman A.R."/>
            <person name="Macchietto M."/>
            <person name="Porter C.F."/>
            <person name="Rogers A."/>
            <person name="Williams B."/>
            <person name="Antoshechkin I."/>
            <person name="Lee M.M."/>
            <person name="Goodwin Z."/>
            <person name="Lu X."/>
            <person name="Lewis E.E."/>
            <person name="Goodrich-Blair H."/>
            <person name="Stock S.P."/>
            <person name="Adams B.J."/>
            <person name="Sternberg P.W."/>
            <person name="Mortazavi A."/>
        </authorList>
    </citation>
    <scope>NUCLEOTIDE SEQUENCE [LARGE SCALE GENOMIC DNA]</scope>
    <source>
        <strain evidence="2 3">ALL</strain>
    </source>
</reference>
<feature type="region of interest" description="Disordered" evidence="1">
    <location>
        <begin position="57"/>
        <end position="110"/>
    </location>
</feature>
<reference evidence="2 3" key="2">
    <citation type="journal article" date="2019" name="G3 (Bethesda)">
        <title>Hybrid Assembly of the Genome of the Entomopathogenic Nematode Steinernema carpocapsae Identifies the X-Chromosome.</title>
        <authorList>
            <person name="Serra L."/>
            <person name="Macchietto M."/>
            <person name="Macias-Munoz A."/>
            <person name="McGill C.J."/>
            <person name="Rodriguez I.M."/>
            <person name="Rodriguez B."/>
            <person name="Murad R."/>
            <person name="Mortazavi A."/>
        </authorList>
    </citation>
    <scope>NUCLEOTIDE SEQUENCE [LARGE SCALE GENOMIC DNA]</scope>
    <source>
        <strain evidence="2 3">ALL</strain>
    </source>
</reference>
<comment type="caution">
    <text evidence="2">The sequence shown here is derived from an EMBL/GenBank/DDBJ whole genome shotgun (WGS) entry which is preliminary data.</text>
</comment>